<proteinExistence type="predicted"/>
<dbReference type="InterPro" id="IPR009492">
    <property type="entry name" value="TniQ"/>
</dbReference>
<keyword evidence="3" id="KW-1185">Reference proteome</keyword>
<dbReference type="EMBL" id="JACJSI010000003">
    <property type="protein sequence ID" value="MBD2528422.1"/>
    <property type="molecule type" value="Genomic_DNA"/>
</dbReference>
<organism evidence="2 3">
    <name type="scientific">Nostoc flagelliforme FACHB-838</name>
    <dbReference type="NCBI Taxonomy" id="2692904"/>
    <lineage>
        <taxon>Bacteria</taxon>
        <taxon>Bacillati</taxon>
        <taxon>Cyanobacteriota</taxon>
        <taxon>Cyanophyceae</taxon>
        <taxon>Nostocales</taxon>
        <taxon>Nostocaceae</taxon>
        <taxon>Nostoc</taxon>
    </lineage>
</organism>
<sequence length="177" mass="20056">MAATNIEPWLFLIQPYEGESLSHFLGRFRRANHLSASGLGSLAGIGAVMARWERFHFNPRPSQQELEAIASVVEVDAQRLAQMLPPAGVGMQHEPIRLCGACYAEAPCHQIEWQYKSVWKCDRHELKLLAKCPNCEAPLKMPALWEDRCCHRCRRPFAEMAAYQKPVINLRSLNADS</sequence>
<name>A0ABR8DFV2_9NOSO</name>
<reference evidence="2 3" key="1">
    <citation type="journal article" date="2020" name="ISME J.">
        <title>Comparative genomics reveals insights into cyanobacterial evolution and habitat adaptation.</title>
        <authorList>
            <person name="Chen M.Y."/>
            <person name="Teng W.K."/>
            <person name="Zhao L."/>
            <person name="Hu C.X."/>
            <person name="Zhou Y.K."/>
            <person name="Han B.P."/>
            <person name="Song L.R."/>
            <person name="Shu W.S."/>
        </authorList>
    </citation>
    <scope>NUCLEOTIDE SEQUENCE [LARGE SCALE GENOMIC DNA]</scope>
    <source>
        <strain evidence="2 3">FACHB-838</strain>
    </source>
</reference>
<evidence type="ECO:0000313" key="3">
    <source>
        <dbReference type="Proteomes" id="UP000623440"/>
    </source>
</evidence>
<comment type="caution">
    <text evidence="2">The sequence shown here is derived from an EMBL/GenBank/DDBJ whole genome shotgun (WGS) entry which is preliminary data.</text>
</comment>
<feature type="domain" description="TniQ" evidence="1">
    <location>
        <begin position="13"/>
        <end position="128"/>
    </location>
</feature>
<protein>
    <submittedName>
        <fullName evidence="2">TniQ family protein</fullName>
    </submittedName>
</protein>
<evidence type="ECO:0000259" key="1">
    <source>
        <dbReference type="Pfam" id="PF06527"/>
    </source>
</evidence>
<dbReference type="Pfam" id="PF06527">
    <property type="entry name" value="TniQ"/>
    <property type="match status" value="1"/>
</dbReference>
<evidence type="ECO:0000313" key="2">
    <source>
        <dbReference type="EMBL" id="MBD2528422.1"/>
    </source>
</evidence>
<gene>
    <name evidence="2" type="ORF">H6G97_02160</name>
</gene>
<accession>A0ABR8DFV2</accession>
<dbReference type="RefSeq" id="WP_190939086.1">
    <property type="nucleotide sequence ID" value="NZ_JACJSI010000003.1"/>
</dbReference>
<dbReference type="Proteomes" id="UP000623440">
    <property type="component" value="Unassembled WGS sequence"/>
</dbReference>